<organism evidence="1">
    <name type="scientific">human gut metagenome</name>
    <dbReference type="NCBI Taxonomy" id="408170"/>
    <lineage>
        <taxon>unclassified sequences</taxon>
        <taxon>metagenomes</taxon>
        <taxon>organismal metagenomes</taxon>
    </lineage>
</organism>
<evidence type="ECO:0000313" key="1">
    <source>
        <dbReference type="EMBL" id="ETJ45052.1"/>
    </source>
</evidence>
<sequence>HTPRTSSHIIGSDITQYLYFYMVFLQPGNGGLRILLCAVHFSQHDAELNATGVIHLRANNVVVDVETTRGFRKQWGKLLLT</sequence>
<feature type="non-terminal residue" evidence="1">
    <location>
        <position position="81"/>
    </location>
</feature>
<proteinExistence type="predicted"/>
<protein>
    <submittedName>
        <fullName evidence="1">Uncharacterized protein</fullName>
    </submittedName>
</protein>
<accession>W1YRD4</accession>
<name>W1YRD4_9ZZZZ</name>
<comment type="caution">
    <text evidence="1">The sequence shown here is derived from an EMBL/GenBank/DDBJ whole genome shotgun (WGS) entry which is preliminary data.</text>
</comment>
<dbReference type="AlphaFoldDB" id="W1YRD4"/>
<feature type="non-terminal residue" evidence="1">
    <location>
        <position position="1"/>
    </location>
</feature>
<reference evidence="1" key="1">
    <citation type="submission" date="2013-12" db="EMBL/GenBank/DDBJ databases">
        <title>A Varibaculum cambriense genome reconstructed from a premature infant gut community with otherwise low bacterial novelty that shifts toward anaerobic metabolism during the third week of life.</title>
        <authorList>
            <person name="Brown C.T."/>
            <person name="Sharon I."/>
            <person name="Thomas B.C."/>
            <person name="Castelle C.J."/>
            <person name="Morowitz M.J."/>
            <person name="Banfield J.F."/>
        </authorList>
    </citation>
    <scope>NUCLEOTIDE SEQUENCE</scope>
</reference>
<dbReference type="EMBL" id="AZMM01000944">
    <property type="protein sequence ID" value="ETJ45052.1"/>
    <property type="molecule type" value="Genomic_DNA"/>
</dbReference>
<gene>
    <name evidence="1" type="ORF">Q604_UNBC00944G0001</name>
</gene>